<evidence type="ECO:0000313" key="4">
    <source>
        <dbReference type="Proteomes" id="UP000271241"/>
    </source>
</evidence>
<dbReference type="Gene3D" id="1.10.510.10">
    <property type="entry name" value="Transferase(Phosphotransferase) domain 1"/>
    <property type="match status" value="1"/>
</dbReference>
<dbReference type="Proteomes" id="UP000271241">
    <property type="component" value="Unassembled WGS sequence"/>
</dbReference>
<dbReference type="PANTHER" id="PTHR44167:SF30">
    <property type="entry name" value="PHOSPHORYLASE KINASE"/>
    <property type="match status" value="1"/>
</dbReference>
<dbReference type="Pfam" id="PF00069">
    <property type="entry name" value="Pkinase"/>
    <property type="match status" value="1"/>
</dbReference>
<reference evidence="4" key="1">
    <citation type="journal article" date="2018" name="Nat. Microbiol.">
        <title>Leveraging single-cell genomics to expand the fungal tree of life.</title>
        <authorList>
            <person name="Ahrendt S.R."/>
            <person name="Quandt C.A."/>
            <person name="Ciobanu D."/>
            <person name="Clum A."/>
            <person name="Salamov A."/>
            <person name="Andreopoulos B."/>
            <person name="Cheng J.F."/>
            <person name="Woyke T."/>
            <person name="Pelin A."/>
            <person name="Henrissat B."/>
            <person name="Reynolds N.K."/>
            <person name="Benny G.L."/>
            <person name="Smith M.E."/>
            <person name="James T.Y."/>
            <person name="Grigoriev I.V."/>
        </authorList>
    </citation>
    <scope>NUCLEOTIDE SEQUENCE [LARGE SCALE GENOMIC DNA]</scope>
    <source>
        <strain evidence="4">RSA 1356</strain>
    </source>
</reference>
<evidence type="ECO:0000313" key="3">
    <source>
        <dbReference type="EMBL" id="RKP05273.1"/>
    </source>
</evidence>
<dbReference type="SUPFAM" id="SSF56112">
    <property type="entry name" value="Protein kinase-like (PK-like)"/>
    <property type="match status" value="1"/>
</dbReference>
<feature type="domain" description="Protein kinase" evidence="2">
    <location>
        <begin position="46"/>
        <end position="336"/>
    </location>
</feature>
<dbReference type="GO" id="GO:0004674">
    <property type="term" value="F:protein serine/threonine kinase activity"/>
    <property type="evidence" value="ECO:0007669"/>
    <property type="project" value="TreeGrafter"/>
</dbReference>
<evidence type="ECO:0000256" key="1">
    <source>
        <dbReference type="SAM" id="SignalP"/>
    </source>
</evidence>
<gene>
    <name evidence="3" type="ORF">THASP1DRAFT_26201</name>
</gene>
<keyword evidence="3" id="KW-0808">Transferase</keyword>
<dbReference type="InterPro" id="IPR008266">
    <property type="entry name" value="Tyr_kinase_AS"/>
</dbReference>
<keyword evidence="3" id="KW-0418">Kinase</keyword>
<keyword evidence="4" id="KW-1185">Reference proteome</keyword>
<dbReference type="InterPro" id="IPR000719">
    <property type="entry name" value="Prot_kinase_dom"/>
</dbReference>
<dbReference type="AlphaFoldDB" id="A0A4P9XHU4"/>
<evidence type="ECO:0000259" key="2">
    <source>
        <dbReference type="PROSITE" id="PS50011"/>
    </source>
</evidence>
<dbReference type="OrthoDB" id="1668230at2759"/>
<dbReference type="PROSITE" id="PS50011">
    <property type="entry name" value="PROTEIN_KINASE_DOM"/>
    <property type="match status" value="1"/>
</dbReference>
<dbReference type="PANTHER" id="PTHR44167">
    <property type="entry name" value="OVARIAN-SPECIFIC SERINE/THREONINE-PROTEIN KINASE LOK-RELATED"/>
    <property type="match status" value="1"/>
</dbReference>
<proteinExistence type="predicted"/>
<feature type="chain" id="PRO_5020660742" evidence="1">
    <location>
        <begin position="26"/>
        <end position="364"/>
    </location>
</feature>
<organism evidence="3 4">
    <name type="scientific">Thamnocephalis sphaerospora</name>
    <dbReference type="NCBI Taxonomy" id="78915"/>
    <lineage>
        <taxon>Eukaryota</taxon>
        <taxon>Fungi</taxon>
        <taxon>Fungi incertae sedis</taxon>
        <taxon>Zoopagomycota</taxon>
        <taxon>Zoopagomycotina</taxon>
        <taxon>Zoopagomycetes</taxon>
        <taxon>Zoopagales</taxon>
        <taxon>Sigmoideomycetaceae</taxon>
        <taxon>Thamnocephalis</taxon>
    </lineage>
</organism>
<dbReference type="GO" id="GO:0005524">
    <property type="term" value="F:ATP binding"/>
    <property type="evidence" value="ECO:0007669"/>
    <property type="project" value="InterPro"/>
</dbReference>
<dbReference type="GO" id="GO:0044773">
    <property type="term" value="P:mitotic DNA damage checkpoint signaling"/>
    <property type="evidence" value="ECO:0007669"/>
    <property type="project" value="TreeGrafter"/>
</dbReference>
<protein>
    <submittedName>
        <fullName evidence="3">Kinase-like domain-containing protein</fullName>
    </submittedName>
</protein>
<feature type="signal peptide" evidence="1">
    <location>
        <begin position="1"/>
        <end position="25"/>
    </location>
</feature>
<sequence>MRVPYIVSLTAVVAITLWLGDASLANPTSGAEGSGARDEPGLSELVDRLKQQGAFDAGAESDAQEMPFKFTATQPYENVPSIVKCTRFEDDCNNELSVLRSIHHGGNDRKGKRRNKVPSSEIQSLFPSYPKTAVGKGYYCLIFNAYSEVTLKDYANKLDVGQRDKLLPGIFVQLITALKYMHSLGYVHGDITPWNIMIDTSSHNAPKVILTNFVGSHYVGDKASSTIEATFGYRSPEEYLKDRIDQYKRDSWMLGATLYTALTGKRAYGRAMRPNENPIDFIDEMNNLMKNVGLCKFHSREPVTTSKNEHLLELMDTLMECDPEKRPIVSKLDPSLLYKLAREKRVRTFLDQTWAKITSTDVKA</sequence>
<dbReference type="EMBL" id="KZ993190">
    <property type="protein sequence ID" value="RKP05273.1"/>
    <property type="molecule type" value="Genomic_DNA"/>
</dbReference>
<dbReference type="GO" id="GO:0005634">
    <property type="term" value="C:nucleus"/>
    <property type="evidence" value="ECO:0007669"/>
    <property type="project" value="TreeGrafter"/>
</dbReference>
<dbReference type="STRING" id="78915.A0A4P9XHU4"/>
<dbReference type="SMART" id="SM00220">
    <property type="entry name" value="S_TKc"/>
    <property type="match status" value="1"/>
</dbReference>
<accession>A0A4P9XHU4</accession>
<dbReference type="InterPro" id="IPR011009">
    <property type="entry name" value="Kinase-like_dom_sf"/>
</dbReference>
<name>A0A4P9XHU4_9FUNG</name>
<dbReference type="PROSITE" id="PS00109">
    <property type="entry name" value="PROTEIN_KINASE_TYR"/>
    <property type="match status" value="1"/>
</dbReference>
<keyword evidence="1" id="KW-0732">Signal</keyword>